<evidence type="ECO:0000313" key="2">
    <source>
        <dbReference type="Proteomes" id="UP000235963"/>
    </source>
</evidence>
<dbReference type="AlphaFoldDB" id="A0A2N8LE96"/>
<reference evidence="1 2" key="1">
    <citation type="submission" date="2015-12" db="EMBL/GenBank/DDBJ databases">
        <title>Streptococcus penaeicida sp. nov.</title>
        <authorList>
            <person name="Gomez-Gil B."/>
            <person name="Morales-Covarrubias M."/>
        </authorList>
    </citation>
    <scope>NUCLEOTIDE SEQUENCE [LARGE SCALE GENOMIC DNA]</scope>
    <source>
        <strain evidence="1 2">CAIM 1838</strain>
    </source>
</reference>
<name>A0A2N8LE96_9STRE</name>
<accession>A0A2N8LE96</accession>
<proteinExistence type="predicted"/>
<dbReference type="Proteomes" id="UP000235963">
    <property type="component" value="Unassembled WGS sequence"/>
</dbReference>
<protein>
    <recommendedName>
        <fullName evidence="3">Role in replication</fullName>
    </recommendedName>
</protein>
<dbReference type="RefSeq" id="WP_102776838.1">
    <property type="nucleotide sequence ID" value="NZ_CBCSGP010000001.1"/>
</dbReference>
<organism evidence="1 2">
    <name type="scientific">Streptococcus penaeicida</name>
    <dbReference type="NCBI Taxonomy" id="1765960"/>
    <lineage>
        <taxon>Bacteria</taxon>
        <taxon>Bacillati</taxon>
        <taxon>Bacillota</taxon>
        <taxon>Bacilli</taxon>
        <taxon>Lactobacillales</taxon>
        <taxon>Streptococcaceae</taxon>
        <taxon>Streptococcus</taxon>
    </lineage>
</organism>
<sequence>MKAICKNQMVEVWQVSKEGSEPGWVKSAFEKNYFQWIDNHVRVLMVAFNPSLERNIKIGLVGSAAGGGFAGYHMYQNAYLGDYIDATNYKIVSKKQFAKNYRLVTDDKS</sequence>
<gene>
    <name evidence="1" type="ORF">AT575_01450</name>
</gene>
<evidence type="ECO:0008006" key="3">
    <source>
        <dbReference type="Google" id="ProtNLM"/>
    </source>
</evidence>
<comment type="caution">
    <text evidence="1">The sequence shown here is derived from an EMBL/GenBank/DDBJ whole genome shotgun (WGS) entry which is preliminary data.</text>
</comment>
<dbReference type="OrthoDB" id="2146302at2"/>
<keyword evidence="2" id="KW-1185">Reference proteome</keyword>
<dbReference type="EMBL" id="LOCM01000006">
    <property type="protein sequence ID" value="PND48483.1"/>
    <property type="molecule type" value="Genomic_DNA"/>
</dbReference>
<evidence type="ECO:0000313" key="1">
    <source>
        <dbReference type="EMBL" id="PND48483.1"/>
    </source>
</evidence>